<feature type="region of interest" description="Disordered" evidence="1">
    <location>
        <begin position="1"/>
        <end position="29"/>
    </location>
</feature>
<dbReference type="EMBL" id="GL377665">
    <property type="protein sequence ID" value="EFJ09215.1"/>
    <property type="molecule type" value="Genomic_DNA"/>
</dbReference>
<organism evidence="3">
    <name type="scientific">Selaginella moellendorffii</name>
    <name type="common">Spikemoss</name>
    <dbReference type="NCBI Taxonomy" id="88036"/>
    <lineage>
        <taxon>Eukaryota</taxon>
        <taxon>Viridiplantae</taxon>
        <taxon>Streptophyta</taxon>
        <taxon>Embryophyta</taxon>
        <taxon>Tracheophyta</taxon>
        <taxon>Lycopodiopsida</taxon>
        <taxon>Selaginellales</taxon>
        <taxon>Selaginellaceae</taxon>
        <taxon>Selaginella</taxon>
    </lineage>
</organism>
<dbReference type="HOGENOM" id="CLU_1117303_0_0_1"/>
<protein>
    <submittedName>
        <fullName evidence="2">Uncharacterized protein</fullName>
    </submittedName>
</protein>
<name>D8T278_SELML</name>
<dbReference type="InParanoid" id="D8T278"/>
<gene>
    <name evidence="2" type="ORF">SELMODRAFT_428247</name>
</gene>
<evidence type="ECO:0000313" key="3">
    <source>
        <dbReference type="Proteomes" id="UP000001514"/>
    </source>
</evidence>
<keyword evidence="3" id="KW-1185">Reference proteome</keyword>
<dbReference type="AlphaFoldDB" id="D8T278"/>
<sequence length="249" mass="28125">MATLTIPSKHHRSHTHRLEQNPGNRPEEGGCEEAYEAMLLQGIGSGISSIPREISYFAMVAFPGAGKATLGRRAREFLLTCWNAWPDGRNQAVLGLDDADYELFKSMAASSLWWNRRRYIPSFTERRGGLRGYRWRFGQEVSKAEAASQAGECAGFLRLALCVHSDTWLLPCVFFDELNVVTQILGGQSAGRDGKIFSDYDDKGPALHLVVTVFIFCKMVQPEQWVEEEVTFVLQRKQTNLRTGEYIRD</sequence>
<reference evidence="2 3" key="1">
    <citation type="journal article" date="2011" name="Science">
        <title>The Selaginella genome identifies genetic changes associated with the evolution of vascular plants.</title>
        <authorList>
            <person name="Banks J.A."/>
            <person name="Nishiyama T."/>
            <person name="Hasebe M."/>
            <person name="Bowman J.L."/>
            <person name="Gribskov M."/>
            <person name="dePamphilis C."/>
            <person name="Albert V.A."/>
            <person name="Aono N."/>
            <person name="Aoyama T."/>
            <person name="Ambrose B.A."/>
            <person name="Ashton N.W."/>
            <person name="Axtell M.J."/>
            <person name="Barker E."/>
            <person name="Barker M.S."/>
            <person name="Bennetzen J.L."/>
            <person name="Bonawitz N.D."/>
            <person name="Chapple C."/>
            <person name="Cheng C."/>
            <person name="Correa L.G."/>
            <person name="Dacre M."/>
            <person name="DeBarry J."/>
            <person name="Dreyer I."/>
            <person name="Elias M."/>
            <person name="Engstrom E.M."/>
            <person name="Estelle M."/>
            <person name="Feng L."/>
            <person name="Finet C."/>
            <person name="Floyd S.K."/>
            <person name="Frommer W.B."/>
            <person name="Fujita T."/>
            <person name="Gramzow L."/>
            <person name="Gutensohn M."/>
            <person name="Harholt J."/>
            <person name="Hattori M."/>
            <person name="Heyl A."/>
            <person name="Hirai T."/>
            <person name="Hiwatashi Y."/>
            <person name="Ishikawa M."/>
            <person name="Iwata M."/>
            <person name="Karol K.G."/>
            <person name="Koehler B."/>
            <person name="Kolukisaoglu U."/>
            <person name="Kubo M."/>
            <person name="Kurata T."/>
            <person name="Lalonde S."/>
            <person name="Li K."/>
            <person name="Li Y."/>
            <person name="Litt A."/>
            <person name="Lyons E."/>
            <person name="Manning G."/>
            <person name="Maruyama T."/>
            <person name="Michael T.P."/>
            <person name="Mikami K."/>
            <person name="Miyazaki S."/>
            <person name="Morinaga S."/>
            <person name="Murata T."/>
            <person name="Mueller-Roeber B."/>
            <person name="Nelson D.R."/>
            <person name="Obara M."/>
            <person name="Oguri Y."/>
            <person name="Olmstead R.G."/>
            <person name="Onodera N."/>
            <person name="Petersen B.L."/>
            <person name="Pils B."/>
            <person name="Prigge M."/>
            <person name="Rensing S.A."/>
            <person name="Riano-Pachon D.M."/>
            <person name="Roberts A.W."/>
            <person name="Sato Y."/>
            <person name="Scheller H.V."/>
            <person name="Schulz B."/>
            <person name="Schulz C."/>
            <person name="Shakirov E.V."/>
            <person name="Shibagaki N."/>
            <person name="Shinohara N."/>
            <person name="Shippen D.E."/>
            <person name="Soerensen I."/>
            <person name="Sotooka R."/>
            <person name="Sugimoto N."/>
            <person name="Sugita M."/>
            <person name="Sumikawa N."/>
            <person name="Tanurdzic M."/>
            <person name="Theissen G."/>
            <person name="Ulvskov P."/>
            <person name="Wakazuki S."/>
            <person name="Weng J.K."/>
            <person name="Willats W.W."/>
            <person name="Wipf D."/>
            <person name="Wolf P.G."/>
            <person name="Yang L."/>
            <person name="Zimmer A.D."/>
            <person name="Zhu Q."/>
            <person name="Mitros T."/>
            <person name="Hellsten U."/>
            <person name="Loque D."/>
            <person name="Otillar R."/>
            <person name="Salamov A."/>
            <person name="Schmutz J."/>
            <person name="Shapiro H."/>
            <person name="Lindquist E."/>
            <person name="Lucas S."/>
            <person name="Rokhsar D."/>
            <person name="Grigoriev I.V."/>
        </authorList>
    </citation>
    <scope>NUCLEOTIDE SEQUENCE [LARGE SCALE GENOMIC DNA]</scope>
</reference>
<dbReference type="Gramene" id="EFJ09215">
    <property type="protein sequence ID" value="EFJ09215"/>
    <property type="gene ID" value="SELMODRAFT_428247"/>
</dbReference>
<proteinExistence type="predicted"/>
<dbReference type="KEGG" id="smo:SELMODRAFT_428247"/>
<dbReference type="Proteomes" id="UP000001514">
    <property type="component" value="Unassembled WGS sequence"/>
</dbReference>
<evidence type="ECO:0000256" key="1">
    <source>
        <dbReference type="SAM" id="MobiDB-lite"/>
    </source>
</evidence>
<evidence type="ECO:0000313" key="2">
    <source>
        <dbReference type="EMBL" id="EFJ09215.1"/>
    </source>
</evidence>
<accession>D8T278</accession>